<dbReference type="AlphaFoldDB" id="A0A183N5G7"/>
<keyword evidence="5" id="KW-0411">Iron-sulfur</keyword>
<dbReference type="InterPro" id="IPR052571">
    <property type="entry name" value="Mt_RNA_Methyltransferase"/>
</dbReference>
<reference evidence="8 9" key="1">
    <citation type="submission" date="2018-11" db="EMBL/GenBank/DDBJ databases">
        <authorList>
            <consortium name="Pathogen Informatics"/>
        </authorList>
    </citation>
    <scope>NUCLEOTIDE SEQUENCE [LARGE SCALE GENOMIC DNA]</scope>
    <source>
        <strain evidence="8 9">Zambia</strain>
    </source>
</reference>
<evidence type="ECO:0000256" key="5">
    <source>
        <dbReference type="ARBA" id="ARBA00023014"/>
    </source>
</evidence>
<dbReference type="Proteomes" id="UP000277204">
    <property type="component" value="Unassembled WGS sequence"/>
</dbReference>
<dbReference type="PANTHER" id="PTHR13184">
    <property type="entry name" value="37S RIBOSOMAL PROTEIN S22"/>
    <property type="match status" value="1"/>
</dbReference>
<dbReference type="GO" id="GO:0051536">
    <property type="term" value="F:iron-sulfur cluster binding"/>
    <property type="evidence" value="ECO:0007669"/>
    <property type="project" value="UniProtKB-KW"/>
</dbReference>
<dbReference type="Pfam" id="PF09243">
    <property type="entry name" value="Rsm22"/>
    <property type="match status" value="1"/>
</dbReference>
<evidence type="ECO:0000256" key="3">
    <source>
        <dbReference type="ARBA" id="ARBA00022946"/>
    </source>
</evidence>
<dbReference type="GO" id="GO:0006412">
    <property type="term" value="P:translation"/>
    <property type="evidence" value="ECO:0007669"/>
    <property type="project" value="InterPro"/>
</dbReference>
<evidence type="ECO:0000313" key="9">
    <source>
        <dbReference type="Proteomes" id="UP000277204"/>
    </source>
</evidence>
<keyword evidence="4" id="KW-0408">Iron</keyword>
<dbReference type="PANTHER" id="PTHR13184:SF5">
    <property type="entry name" value="METHYLTRANSFERASE-LIKE PROTEIN 17, MITOCHONDRIAL"/>
    <property type="match status" value="1"/>
</dbReference>
<organism evidence="8 9">
    <name type="scientific">Schistosoma margrebowiei</name>
    <dbReference type="NCBI Taxonomy" id="48269"/>
    <lineage>
        <taxon>Eukaryota</taxon>
        <taxon>Metazoa</taxon>
        <taxon>Spiralia</taxon>
        <taxon>Lophotrochozoa</taxon>
        <taxon>Platyhelminthes</taxon>
        <taxon>Trematoda</taxon>
        <taxon>Digenea</taxon>
        <taxon>Strigeidida</taxon>
        <taxon>Schistosomatoidea</taxon>
        <taxon>Schistosomatidae</taxon>
        <taxon>Schistosoma</taxon>
    </lineage>
</organism>
<dbReference type="GO" id="GO:0003735">
    <property type="term" value="F:structural constituent of ribosome"/>
    <property type="evidence" value="ECO:0007669"/>
    <property type="project" value="TreeGrafter"/>
</dbReference>
<name>A0A183N5G7_9TREM</name>
<dbReference type="InterPro" id="IPR015324">
    <property type="entry name" value="Ribosomal_Rsm22-like"/>
</dbReference>
<evidence type="ECO:0000256" key="4">
    <source>
        <dbReference type="ARBA" id="ARBA00023004"/>
    </source>
</evidence>
<evidence type="ECO:0000256" key="6">
    <source>
        <dbReference type="ARBA" id="ARBA00023128"/>
    </source>
</evidence>
<gene>
    <name evidence="8" type="ORF">SMRZ_LOCUS23542</name>
</gene>
<dbReference type="EMBL" id="UZAI01019786">
    <property type="protein sequence ID" value="VDP47663.1"/>
    <property type="molecule type" value="Genomic_DNA"/>
</dbReference>
<keyword evidence="2" id="KW-0479">Metal-binding</keyword>
<evidence type="ECO:0000256" key="7">
    <source>
        <dbReference type="ARBA" id="ARBA00045681"/>
    </source>
</evidence>
<keyword evidence="3" id="KW-0809">Transit peptide</keyword>
<evidence type="ECO:0000256" key="1">
    <source>
        <dbReference type="ARBA" id="ARBA00004173"/>
    </source>
</evidence>
<dbReference type="GO" id="GO:0046872">
    <property type="term" value="F:metal ion binding"/>
    <property type="evidence" value="ECO:0007669"/>
    <property type="project" value="UniProtKB-KW"/>
</dbReference>
<keyword evidence="6" id="KW-0496">Mitochondrion</keyword>
<sequence length="254" mass="29171">MVSRGCSVTINDFHVLSSSNFLFSFVSKYITFRYFSCTSKVQGLAYLALGILQIILYFYRFLYSGHTCELYLVSRLAPNFATVCRVLYEIRKRCPSFIPKSLFDFGSGGIALLMIPGRVSNRVLLNRIKYSVDTHLRDQQAGFRKDRSKNTNKIILLFRRFHFSFIKKNQYNLVVCANSLLEIPCKSSRSRVISSLWEKTTDFLVFIEQGTKSGFQAILEARDFLVCQFDFLNSPSSSYSSFSYLLLVSDVMCS</sequence>
<evidence type="ECO:0000256" key="2">
    <source>
        <dbReference type="ARBA" id="ARBA00022723"/>
    </source>
</evidence>
<evidence type="ECO:0000313" key="8">
    <source>
        <dbReference type="EMBL" id="VDP47663.1"/>
    </source>
</evidence>
<comment type="function">
    <text evidence="7">Mitochondrial ribosome (mitoribosome) assembly factor. Binds at the interface of the head and body domains of the mitochondrial small ribosomal subunit (mt-SSU), occluding the mRNA channel and preventing compaction of the head domain towards the body. Probable inactive methyltransferase: retains the characteristic folding and ability to bind S-adenosyl-L-methionine, but it probably lost its methyltransferase activity.</text>
</comment>
<protein>
    <submittedName>
        <fullName evidence="8">Uncharacterized protein</fullName>
    </submittedName>
</protein>
<dbReference type="GO" id="GO:0008168">
    <property type="term" value="F:methyltransferase activity"/>
    <property type="evidence" value="ECO:0007669"/>
    <property type="project" value="InterPro"/>
</dbReference>
<comment type="subcellular location">
    <subcellularLocation>
        <location evidence="1">Mitochondrion</location>
    </subcellularLocation>
</comment>
<proteinExistence type="predicted"/>
<dbReference type="STRING" id="48269.A0A183N5G7"/>
<keyword evidence="9" id="KW-1185">Reference proteome</keyword>
<dbReference type="GO" id="GO:0005763">
    <property type="term" value="C:mitochondrial small ribosomal subunit"/>
    <property type="evidence" value="ECO:0007669"/>
    <property type="project" value="TreeGrafter"/>
</dbReference>
<accession>A0A183N5G7</accession>